<evidence type="ECO:0000256" key="4">
    <source>
        <dbReference type="ARBA" id="ARBA00022679"/>
    </source>
</evidence>
<comment type="similarity">
    <text evidence="11">Belongs to the protein kinase superfamily. Ser/Thr protein kinase family. CDPK subfamily.</text>
</comment>
<dbReference type="SUPFAM" id="SSF47473">
    <property type="entry name" value="EF-hand"/>
    <property type="match status" value="1"/>
</dbReference>
<dbReference type="PROSITE" id="PS00108">
    <property type="entry name" value="PROTEIN_KINASE_ST"/>
    <property type="match status" value="1"/>
</dbReference>
<keyword evidence="9" id="KW-0106">Calcium</keyword>
<feature type="active site" description="Proton acceptor" evidence="14">
    <location>
        <position position="252"/>
    </location>
</feature>
<dbReference type="Gene3D" id="1.10.238.10">
    <property type="entry name" value="EF-hand"/>
    <property type="match status" value="1"/>
</dbReference>
<evidence type="ECO:0000256" key="15">
    <source>
        <dbReference type="PIRSR" id="PIRSR630616-2"/>
    </source>
</evidence>
<dbReference type="AlphaFoldDB" id="A0A812M0V7"/>
<evidence type="ECO:0000256" key="17">
    <source>
        <dbReference type="PROSITE-ProRule" id="PRU10141"/>
    </source>
</evidence>
<feature type="binding site" evidence="15">
    <location>
        <begin position="256"/>
        <end position="257"/>
    </location>
    <ligand>
        <name>ATP</name>
        <dbReference type="ChEBI" id="CHEBI:30616"/>
    </ligand>
</feature>
<dbReference type="Gene3D" id="3.30.200.20">
    <property type="entry name" value="Phosphorylase Kinase, domain 1"/>
    <property type="match status" value="1"/>
</dbReference>
<feature type="domain" description="Protein kinase" evidence="19">
    <location>
        <begin position="124"/>
        <end position="272"/>
    </location>
</feature>
<dbReference type="PROSITE" id="PS50222">
    <property type="entry name" value="EF_HAND_2"/>
    <property type="match status" value="2"/>
</dbReference>
<evidence type="ECO:0000256" key="6">
    <source>
        <dbReference type="ARBA" id="ARBA00022737"/>
    </source>
</evidence>
<proteinExistence type="inferred from homology"/>
<evidence type="ECO:0000256" key="11">
    <source>
        <dbReference type="ARBA" id="ARBA00024334"/>
    </source>
</evidence>
<dbReference type="PROSITE" id="PS00018">
    <property type="entry name" value="EF_HAND_1"/>
    <property type="match status" value="1"/>
</dbReference>
<gene>
    <name evidence="21" type="primary">CIPK18</name>
    <name evidence="21" type="ORF">SPIL2461_LOCUS4771</name>
</gene>
<dbReference type="InterPro" id="IPR011009">
    <property type="entry name" value="Kinase-like_dom_sf"/>
</dbReference>
<keyword evidence="3 18" id="KW-0723">Serine/threonine-protein kinase</keyword>
<keyword evidence="8" id="KW-0418">Kinase</keyword>
<evidence type="ECO:0000256" key="12">
    <source>
        <dbReference type="ARBA" id="ARBA00047899"/>
    </source>
</evidence>
<evidence type="ECO:0000256" key="8">
    <source>
        <dbReference type="ARBA" id="ARBA00022777"/>
    </source>
</evidence>
<comment type="catalytic activity">
    <reaction evidence="12">
        <text>L-threonyl-[protein] + ATP = O-phospho-L-threonyl-[protein] + ADP + H(+)</text>
        <dbReference type="Rhea" id="RHEA:46608"/>
        <dbReference type="Rhea" id="RHEA-COMP:11060"/>
        <dbReference type="Rhea" id="RHEA-COMP:11605"/>
        <dbReference type="ChEBI" id="CHEBI:15378"/>
        <dbReference type="ChEBI" id="CHEBI:30013"/>
        <dbReference type="ChEBI" id="CHEBI:30616"/>
        <dbReference type="ChEBI" id="CHEBI:61977"/>
        <dbReference type="ChEBI" id="CHEBI:456216"/>
        <dbReference type="EC" id="2.7.11.1"/>
    </reaction>
</comment>
<dbReference type="InterPro" id="IPR018247">
    <property type="entry name" value="EF_Hand_1_Ca_BS"/>
</dbReference>
<evidence type="ECO:0000256" key="5">
    <source>
        <dbReference type="ARBA" id="ARBA00022723"/>
    </source>
</evidence>
<evidence type="ECO:0000259" key="20">
    <source>
        <dbReference type="PROSITE" id="PS50222"/>
    </source>
</evidence>
<evidence type="ECO:0000256" key="14">
    <source>
        <dbReference type="PIRSR" id="PIRSR630616-1"/>
    </source>
</evidence>
<organism evidence="21 22">
    <name type="scientific">Symbiodinium pilosum</name>
    <name type="common">Dinoflagellate</name>
    <dbReference type="NCBI Taxonomy" id="2952"/>
    <lineage>
        <taxon>Eukaryota</taxon>
        <taxon>Sar</taxon>
        <taxon>Alveolata</taxon>
        <taxon>Dinophyceae</taxon>
        <taxon>Suessiales</taxon>
        <taxon>Symbiodiniaceae</taxon>
        <taxon>Symbiodinium</taxon>
    </lineage>
</organism>
<evidence type="ECO:0000256" key="9">
    <source>
        <dbReference type="ARBA" id="ARBA00022837"/>
    </source>
</evidence>
<keyword evidence="5" id="KW-0479">Metal-binding</keyword>
<evidence type="ECO:0000259" key="19">
    <source>
        <dbReference type="PROSITE" id="PS50011"/>
    </source>
</evidence>
<dbReference type="InterPro" id="IPR030616">
    <property type="entry name" value="Aur-like"/>
</dbReference>
<keyword evidence="7 15" id="KW-0547">Nucleotide-binding</keyword>
<dbReference type="PROSITE" id="PS00107">
    <property type="entry name" value="PROTEIN_KINASE_ATP"/>
    <property type="match status" value="1"/>
</dbReference>
<dbReference type="OrthoDB" id="248923at2759"/>
<dbReference type="EC" id="2.7.11.1" evidence="2"/>
<dbReference type="FunFam" id="3.30.200.20:FF:000315">
    <property type="entry name" value="Calcium-dependent protein kinase 3"/>
    <property type="match status" value="1"/>
</dbReference>
<dbReference type="SMART" id="SM00220">
    <property type="entry name" value="S_TKc"/>
    <property type="match status" value="1"/>
</dbReference>
<feature type="binding site" evidence="15 17">
    <location>
        <position position="153"/>
    </location>
    <ligand>
        <name>ATP</name>
        <dbReference type="ChEBI" id="CHEBI:30616"/>
    </ligand>
</feature>
<dbReference type="GO" id="GO:0005524">
    <property type="term" value="F:ATP binding"/>
    <property type="evidence" value="ECO:0007669"/>
    <property type="project" value="UniProtKB-UniRule"/>
</dbReference>
<keyword evidence="10 15" id="KW-0067">ATP-binding</keyword>
<evidence type="ECO:0000313" key="21">
    <source>
        <dbReference type="EMBL" id="CAE7250107.1"/>
    </source>
</evidence>
<comment type="caution">
    <text evidence="21">The sequence shown here is derived from an EMBL/GenBank/DDBJ whole genome shotgun (WGS) entry which is preliminary data.</text>
</comment>
<evidence type="ECO:0000256" key="2">
    <source>
        <dbReference type="ARBA" id="ARBA00012513"/>
    </source>
</evidence>
<evidence type="ECO:0000256" key="18">
    <source>
        <dbReference type="RuleBase" id="RU000304"/>
    </source>
</evidence>
<dbReference type="InterPro" id="IPR011992">
    <property type="entry name" value="EF-hand-dom_pair"/>
</dbReference>
<dbReference type="PROSITE" id="PS50011">
    <property type="entry name" value="PROTEIN_KINASE_DOM"/>
    <property type="match status" value="1"/>
</dbReference>
<dbReference type="GO" id="GO:0004674">
    <property type="term" value="F:protein serine/threonine kinase activity"/>
    <property type="evidence" value="ECO:0007669"/>
    <property type="project" value="UniProtKB-KW"/>
</dbReference>
<dbReference type="InterPro" id="IPR002048">
    <property type="entry name" value="EF_hand_dom"/>
</dbReference>
<feature type="domain" description="EF-hand" evidence="20">
    <location>
        <begin position="61"/>
        <end position="96"/>
    </location>
</feature>
<evidence type="ECO:0000256" key="16">
    <source>
        <dbReference type="PIRSR" id="PIRSR630616-3"/>
    </source>
</evidence>
<dbReference type="Pfam" id="PF00069">
    <property type="entry name" value="Pkinase"/>
    <property type="match status" value="1"/>
</dbReference>
<dbReference type="InterPro" id="IPR008271">
    <property type="entry name" value="Ser/Thr_kinase_AS"/>
</dbReference>
<dbReference type="Gene3D" id="1.10.510.10">
    <property type="entry name" value="Transferase(Phosphotransferase) domain 1"/>
    <property type="match status" value="1"/>
</dbReference>
<keyword evidence="22" id="KW-1185">Reference proteome</keyword>
<comment type="cofactor">
    <cofactor evidence="1">
        <name>Mg(2+)</name>
        <dbReference type="ChEBI" id="CHEBI:18420"/>
    </cofactor>
</comment>
<dbReference type="InterPro" id="IPR000719">
    <property type="entry name" value="Prot_kinase_dom"/>
</dbReference>
<sequence length="272" mass="31253">MDERQLFLAIQNPRLTEHLASSLFRRIDRTGCGRLSCHELLKFLPVLYQELGLSLVNDTATHQKLVRNRMRKFDRSGDGCLNQAEFLELYRWTLHRRYEDLKPPKFGRSSMLRGAKNGVPAQFYDFGGMLGSGSFGIVHSVTQKATGIRRVMKTVNKMKLEESNTPLSCLDREIQLLAMLDHPRIVRLYEWYADTENVYIITDVCDGGELFDLVKASQEQNQLIPEEWIRRIFTQATEAISYCHGKGVMHKDLKFENLLLQPLGSLGLRSGM</sequence>
<accession>A0A812M0V7</accession>
<evidence type="ECO:0000256" key="7">
    <source>
        <dbReference type="ARBA" id="ARBA00022741"/>
    </source>
</evidence>
<evidence type="ECO:0000256" key="3">
    <source>
        <dbReference type="ARBA" id="ARBA00022527"/>
    </source>
</evidence>
<evidence type="ECO:0000313" key="22">
    <source>
        <dbReference type="Proteomes" id="UP000649617"/>
    </source>
</evidence>
<dbReference type="PANTHER" id="PTHR24350">
    <property type="entry name" value="SERINE/THREONINE-PROTEIN KINASE IAL-RELATED"/>
    <property type="match status" value="1"/>
</dbReference>
<feature type="cross-link" description="Glycyl lysine isopeptide (Lys-Gly) (interchain with G-Cter in SUMO2)" evidence="16">
    <location>
        <position position="254"/>
    </location>
</feature>
<dbReference type="GO" id="GO:0005509">
    <property type="term" value="F:calcium ion binding"/>
    <property type="evidence" value="ECO:0007669"/>
    <property type="project" value="InterPro"/>
</dbReference>
<comment type="catalytic activity">
    <reaction evidence="13">
        <text>L-seryl-[protein] + ATP = O-phospho-L-seryl-[protein] + ADP + H(+)</text>
        <dbReference type="Rhea" id="RHEA:17989"/>
        <dbReference type="Rhea" id="RHEA-COMP:9863"/>
        <dbReference type="Rhea" id="RHEA-COMP:11604"/>
        <dbReference type="ChEBI" id="CHEBI:15378"/>
        <dbReference type="ChEBI" id="CHEBI:29999"/>
        <dbReference type="ChEBI" id="CHEBI:30616"/>
        <dbReference type="ChEBI" id="CHEBI:83421"/>
        <dbReference type="ChEBI" id="CHEBI:456216"/>
        <dbReference type="EC" id="2.7.11.1"/>
    </reaction>
</comment>
<evidence type="ECO:0000256" key="10">
    <source>
        <dbReference type="ARBA" id="ARBA00022840"/>
    </source>
</evidence>
<name>A0A812M0V7_SYMPI</name>
<dbReference type="EMBL" id="CAJNIZ010006446">
    <property type="protein sequence ID" value="CAE7250107.1"/>
    <property type="molecule type" value="Genomic_DNA"/>
</dbReference>
<dbReference type="Proteomes" id="UP000649617">
    <property type="component" value="Unassembled WGS sequence"/>
</dbReference>
<dbReference type="SUPFAM" id="SSF56112">
    <property type="entry name" value="Protein kinase-like (PK-like)"/>
    <property type="match status" value="1"/>
</dbReference>
<dbReference type="InterPro" id="IPR017441">
    <property type="entry name" value="Protein_kinase_ATP_BS"/>
</dbReference>
<evidence type="ECO:0000256" key="13">
    <source>
        <dbReference type="ARBA" id="ARBA00048679"/>
    </source>
</evidence>
<protein>
    <recommendedName>
        <fullName evidence="2">non-specific serine/threonine protein kinase</fullName>
        <ecNumber evidence="2">2.7.11.1</ecNumber>
    </recommendedName>
</protein>
<feature type="domain" description="EF-hand" evidence="20">
    <location>
        <begin position="15"/>
        <end position="50"/>
    </location>
</feature>
<keyword evidence="6" id="KW-0677">Repeat</keyword>
<evidence type="ECO:0000256" key="1">
    <source>
        <dbReference type="ARBA" id="ARBA00001946"/>
    </source>
</evidence>
<reference evidence="21" key="1">
    <citation type="submission" date="2021-02" db="EMBL/GenBank/DDBJ databases">
        <authorList>
            <person name="Dougan E. K."/>
            <person name="Rhodes N."/>
            <person name="Thang M."/>
            <person name="Chan C."/>
        </authorList>
    </citation>
    <scope>NUCLEOTIDE SEQUENCE</scope>
</reference>
<keyword evidence="4" id="KW-0808">Transferase</keyword>